<proteinExistence type="predicted"/>
<organism evidence="1 2">
    <name type="scientific">Candidatus Taylorbacteria bacterium RIFCSPHIGHO2_02_FULL_43_32b</name>
    <dbReference type="NCBI Taxonomy" id="1802306"/>
    <lineage>
        <taxon>Bacteria</taxon>
        <taxon>Candidatus Tayloriibacteriota</taxon>
    </lineage>
</organism>
<dbReference type="STRING" id="1802306.A3C72_04295"/>
<name>A0A1G2MEF3_9BACT</name>
<evidence type="ECO:0000313" key="2">
    <source>
        <dbReference type="Proteomes" id="UP000177130"/>
    </source>
</evidence>
<reference evidence="1 2" key="1">
    <citation type="journal article" date="2016" name="Nat. Commun.">
        <title>Thousands of microbial genomes shed light on interconnected biogeochemical processes in an aquifer system.</title>
        <authorList>
            <person name="Anantharaman K."/>
            <person name="Brown C.T."/>
            <person name="Hug L.A."/>
            <person name="Sharon I."/>
            <person name="Castelle C.J."/>
            <person name="Probst A.J."/>
            <person name="Thomas B.C."/>
            <person name="Singh A."/>
            <person name="Wilkins M.J."/>
            <person name="Karaoz U."/>
            <person name="Brodie E.L."/>
            <person name="Williams K.H."/>
            <person name="Hubbard S.S."/>
            <person name="Banfield J.F."/>
        </authorList>
    </citation>
    <scope>NUCLEOTIDE SEQUENCE [LARGE SCALE GENOMIC DNA]</scope>
</reference>
<dbReference type="AlphaFoldDB" id="A0A1G2MEF3"/>
<comment type="caution">
    <text evidence="1">The sequence shown here is derived from an EMBL/GenBank/DDBJ whole genome shotgun (WGS) entry which is preliminary data.</text>
</comment>
<dbReference type="EMBL" id="MHRK01000055">
    <property type="protein sequence ID" value="OHA22290.1"/>
    <property type="molecule type" value="Genomic_DNA"/>
</dbReference>
<accession>A0A1G2MEF3</accession>
<protein>
    <submittedName>
        <fullName evidence="1">Uncharacterized protein</fullName>
    </submittedName>
</protein>
<gene>
    <name evidence="1" type="ORF">A3C72_04295</name>
</gene>
<evidence type="ECO:0000313" key="1">
    <source>
        <dbReference type="EMBL" id="OHA22290.1"/>
    </source>
</evidence>
<dbReference type="Proteomes" id="UP000177130">
    <property type="component" value="Unassembled WGS sequence"/>
</dbReference>
<sequence length="92" mass="10615">MNWLSHKDVTIEKLLDELKSLITASAEADMTAKFAGITSENRYKPFEEQVEAEIIRRFKQLEQEIDKAKAAQLPSAVPRHIKELIREHGHMD</sequence>